<dbReference type="RefSeq" id="WP_226392205.1">
    <property type="nucleotide sequence ID" value="NZ_JADCKB010000006.1"/>
</dbReference>
<accession>A0A9D5RB30</accession>
<comment type="similarity">
    <text evidence="1 10">Belongs to the GatB/GatE family. GatB subfamily.</text>
</comment>
<dbReference type="InterPro" id="IPR017959">
    <property type="entry name" value="Asn/Gln-tRNA_amidoTrfase_suB/E"/>
</dbReference>
<dbReference type="PANTHER" id="PTHR11659">
    <property type="entry name" value="GLUTAMYL-TRNA GLN AMIDOTRANSFERASE SUBUNIT B MITOCHONDRIAL AND PROKARYOTIC PET112-RELATED"/>
    <property type="match status" value="1"/>
</dbReference>
<dbReference type="InterPro" id="IPR023168">
    <property type="entry name" value="GatB_Yqey_C_2"/>
</dbReference>
<proteinExistence type="inferred from homology"/>
<dbReference type="SUPFAM" id="SSF89095">
    <property type="entry name" value="GatB/YqeY motif"/>
    <property type="match status" value="1"/>
</dbReference>
<evidence type="ECO:0000256" key="6">
    <source>
        <dbReference type="ARBA" id="ARBA00022917"/>
    </source>
</evidence>
<dbReference type="Gene3D" id="1.10.10.410">
    <property type="match status" value="1"/>
</dbReference>
<reference evidence="12" key="1">
    <citation type="submission" date="2020-10" db="EMBL/GenBank/DDBJ databases">
        <title>ChiBAC.</title>
        <authorList>
            <person name="Zenner C."/>
            <person name="Hitch T.C.A."/>
            <person name="Clavel T."/>
        </authorList>
    </citation>
    <scope>NUCLEOTIDE SEQUENCE</scope>
    <source>
        <strain evidence="12">DSM 107454</strain>
    </source>
</reference>
<evidence type="ECO:0000256" key="4">
    <source>
        <dbReference type="ARBA" id="ARBA00022741"/>
    </source>
</evidence>
<dbReference type="NCBIfam" id="NF004012">
    <property type="entry name" value="PRK05477.1-2"/>
    <property type="match status" value="1"/>
</dbReference>
<dbReference type="PROSITE" id="PS01234">
    <property type="entry name" value="GATB"/>
    <property type="match status" value="1"/>
</dbReference>
<dbReference type="EMBL" id="JADCKB010000006">
    <property type="protein sequence ID" value="MBE5039643.1"/>
    <property type="molecule type" value="Genomic_DNA"/>
</dbReference>
<dbReference type="InterPro" id="IPR006075">
    <property type="entry name" value="Asn/Gln-tRNA_Trfase_suB/E_cat"/>
</dbReference>
<evidence type="ECO:0000256" key="1">
    <source>
        <dbReference type="ARBA" id="ARBA00005306"/>
    </source>
</evidence>
<evidence type="ECO:0000256" key="10">
    <source>
        <dbReference type="HAMAP-Rule" id="MF_00121"/>
    </source>
</evidence>
<evidence type="ECO:0000256" key="5">
    <source>
        <dbReference type="ARBA" id="ARBA00022840"/>
    </source>
</evidence>
<dbReference type="HAMAP" id="MF_00121">
    <property type="entry name" value="GatB"/>
    <property type="match status" value="1"/>
</dbReference>
<name>A0A9D5RB30_9FIRM</name>
<keyword evidence="6 10" id="KW-0648">Protein biosynthesis</keyword>
<dbReference type="InterPro" id="IPR004413">
    <property type="entry name" value="GatB"/>
</dbReference>
<dbReference type="SUPFAM" id="SSF55931">
    <property type="entry name" value="Glutamine synthetase/guanido kinase"/>
    <property type="match status" value="1"/>
</dbReference>
<dbReference type="Proteomes" id="UP000806542">
    <property type="component" value="Unassembled WGS sequence"/>
</dbReference>
<keyword evidence="3 10" id="KW-0436">Ligase</keyword>
<sequence length="477" mass="53456">MQLQCVIGLEIHAELKTKSKLFCGCSTAFGAPPNTQCCPVCTGMPGALPALNQTALIYAIMAGLSLHCEISRYTRFDRKNYFYPDLPKAYQISQLYAPLCRNGFLISPLFPKKKIRIREIHLEEDAGKLIHDRSSTESYCDYNRSGVPLIEIVTEPDFVSGLEASEFIKALREIFLCLDICDCKMQEGSLRADINISCRQTGSSQLGTRTEIKNLNSLRSVIQAADAEFHRQTALIKKGKSILQETRRWNENTGKTESLRVKENTAEYRYFPEPDLPPLCLNENWVTAIKERLPELPDARKEHCLSLGLSEENAASLSAAPDLYSFFLSVVDHNVSARKAAGWILTDVLHFLRSSKKELLQTCLTPKIAAELLILMEKGKINREGVRQLTQVLLDKNIDLQNFIQSHGLALNNNTVQINDAIETVIAENPKAATDFYNGNSKTIGFFIGQTMKLLNGSGDPKLIRRILLQKLDENLS</sequence>
<dbReference type="NCBIfam" id="NF004014">
    <property type="entry name" value="PRK05477.1-4"/>
    <property type="match status" value="1"/>
</dbReference>
<keyword evidence="5 10" id="KW-0067">ATP-binding</keyword>
<gene>
    <name evidence="10 12" type="primary">gatB</name>
    <name evidence="12" type="ORF">INF28_04095</name>
</gene>
<dbReference type="InterPro" id="IPR017958">
    <property type="entry name" value="Gln-tRNA_amidoTrfase_suB_CS"/>
</dbReference>
<dbReference type="GO" id="GO:0070681">
    <property type="term" value="P:glutaminyl-tRNAGln biosynthesis via transamidation"/>
    <property type="evidence" value="ECO:0007669"/>
    <property type="project" value="TreeGrafter"/>
</dbReference>
<evidence type="ECO:0000256" key="2">
    <source>
        <dbReference type="ARBA" id="ARBA00011123"/>
    </source>
</evidence>
<dbReference type="InterPro" id="IPR018027">
    <property type="entry name" value="Asn/Gln_amidotransferase"/>
</dbReference>
<comment type="caution">
    <text evidence="12">The sequence shown here is derived from an EMBL/GenBank/DDBJ whole genome shotgun (WGS) entry which is preliminary data.</text>
</comment>
<dbReference type="Pfam" id="PF02637">
    <property type="entry name" value="GatB_Yqey"/>
    <property type="match status" value="1"/>
</dbReference>
<dbReference type="GO" id="GO:0006412">
    <property type="term" value="P:translation"/>
    <property type="evidence" value="ECO:0007669"/>
    <property type="project" value="UniProtKB-UniRule"/>
</dbReference>
<organism evidence="12 13">
    <name type="scientific">Ructibacterium gallinarum</name>
    <dbReference type="NCBI Taxonomy" id="2779355"/>
    <lineage>
        <taxon>Bacteria</taxon>
        <taxon>Bacillati</taxon>
        <taxon>Bacillota</taxon>
        <taxon>Clostridia</taxon>
        <taxon>Eubacteriales</taxon>
        <taxon>Oscillospiraceae</taxon>
        <taxon>Ructibacterium</taxon>
    </lineage>
</organism>
<evidence type="ECO:0000256" key="7">
    <source>
        <dbReference type="ARBA" id="ARBA00024799"/>
    </source>
</evidence>
<feature type="domain" description="Asn/Gln amidotransferase" evidence="11">
    <location>
        <begin position="325"/>
        <end position="472"/>
    </location>
</feature>
<comment type="function">
    <text evidence="7 10">Allows the formation of correctly charged Asn-tRNA(Asn) or Gln-tRNA(Gln) through the transamidation of misacylated Asp-tRNA(Asn) or Glu-tRNA(Gln) in organisms which lack either or both of asparaginyl-tRNA or glutaminyl-tRNA synthetases. The reaction takes place in the presence of glutamine and ATP through an activated phospho-Asp-tRNA(Asn) or phospho-Glu-tRNA(Gln).</text>
</comment>
<keyword evidence="4 10" id="KW-0547">Nucleotide-binding</keyword>
<dbReference type="Pfam" id="PF02934">
    <property type="entry name" value="GatB_N"/>
    <property type="match status" value="1"/>
</dbReference>
<dbReference type="PANTHER" id="PTHR11659:SF0">
    <property type="entry name" value="GLUTAMYL-TRNA(GLN) AMIDOTRANSFERASE SUBUNIT B, MITOCHONDRIAL"/>
    <property type="match status" value="1"/>
</dbReference>
<evidence type="ECO:0000313" key="12">
    <source>
        <dbReference type="EMBL" id="MBE5039643.1"/>
    </source>
</evidence>
<comment type="catalytic activity">
    <reaction evidence="9 10">
        <text>L-glutamyl-tRNA(Gln) + L-glutamine + ATP + H2O = L-glutaminyl-tRNA(Gln) + L-glutamate + ADP + phosphate + H(+)</text>
        <dbReference type="Rhea" id="RHEA:17521"/>
        <dbReference type="Rhea" id="RHEA-COMP:9681"/>
        <dbReference type="Rhea" id="RHEA-COMP:9684"/>
        <dbReference type="ChEBI" id="CHEBI:15377"/>
        <dbReference type="ChEBI" id="CHEBI:15378"/>
        <dbReference type="ChEBI" id="CHEBI:29985"/>
        <dbReference type="ChEBI" id="CHEBI:30616"/>
        <dbReference type="ChEBI" id="CHEBI:43474"/>
        <dbReference type="ChEBI" id="CHEBI:58359"/>
        <dbReference type="ChEBI" id="CHEBI:78520"/>
        <dbReference type="ChEBI" id="CHEBI:78521"/>
        <dbReference type="ChEBI" id="CHEBI:456216"/>
    </reaction>
</comment>
<evidence type="ECO:0000256" key="9">
    <source>
        <dbReference type="ARBA" id="ARBA00047913"/>
    </source>
</evidence>
<comment type="catalytic activity">
    <reaction evidence="8 10">
        <text>L-aspartyl-tRNA(Asn) + L-glutamine + ATP + H2O = L-asparaginyl-tRNA(Asn) + L-glutamate + ADP + phosphate + 2 H(+)</text>
        <dbReference type="Rhea" id="RHEA:14513"/>
        <dbReference type="Rhea" id="RHEA-COMP:9674"/>
        <dbReference type="Rhea" id="RHEA-COMP:9677"/>
        <dbReference type="ChEBI" id="CHEBI:15377"/>
        <dbReference type="ChEBI" id="CHEBI:15378"/>
        <dbReference type="ChEBI" id="CHEBI:29985"/>
        <dbReference type="ChEBI" id="CHEBI:30616"/>
        <dbReference type="ChEBI" id="CHEBI:43474"/>
        <dbReference type="ChEBI" id="CHEBI:58359"/>
        <dbReference type="ChEBI" id="CHEBI:78515"/>
        <dbReference type="ChEBI" id="CHEBI:78516"/>
        <dbReference type="ChEBI" id="CHEBI:456216"/>
    </reaction>
</comment>
<dbReference type="SMART" id="SM00845">
    <property type="entry name" value="GatB_Yqey"/>
    <property type="match status" value="1"/>
</dbReference>
<dbReference type="InterPro" id="IPR014746">
    <property type="entry name" value="Gln_synth/guanido_kin_cat_dom"/>
</dbReference>
<dbReference type="GO" id="GO:0005524">
    <property type="term" value="F:ATP binding"/>
    <property type="evidence" value="ECO:0007669"/>
    <property type="project" value="UniProtKB-KW"/>
</dbReference>
<dbReference type="GO" id="GO:0050567">
    <property type="term" value="F:glutaminyl-tRNA synthase (glutamine-hydrolyzing) activity"/>
    <property type="evidence" value="ECO:0007669"/>
    <property type="project" value="UniProtKB-UniRule"/>
</dbReference>
<dbReference type="EC" id="6.3.5.-" evidence="10"/>
<dbReference type="InterPro" id="IPR003789">
    <property type="entry name" value="Asn/Gln_tRNA_amidoTrase-B-like"/>
</dbReference>
<protein>
    <recommendedName>
        <fullName evidence="10">Aspartyl/glutamyl-tRNA(Asn/Gln) amidotransferase subunit B</fullName>
        <shortName evidence="10">Asp/Glu-ADT subunit B</shortName>
        <ecNumber evidence="10">6.3.5.-</ecNumber>
    </recommendedName>
</protein>
<evidence type="ECO:0000313" key="13">
    <source>
        <dbReference type="Proteomes" id="UP000806542"/>
    </source>
</evidence>
<evidence type="ECO:0000256" key="8">
    <source>
        <dbReference type="ARBA" id="ARBA00047380"/>
    </source>
</evidence>
<evidence type="ECO:0000259" key="11">
    <source>
        <dbReference type="SMART" id="SM00845"/>
    </source>
</evidence>
<dbReference type="NCBIfam" id="TIGR00133">
    <property type="entry name" value="gatB"/>
    <property type="match status" value="1"/>
</dbReference>
<evidence type="ECO:0000256" key="3">
    <source>
        <dbReference type="ARBA" id="ARBA00022598"/>
    </source>
</evidence>
<keyword evidence="13" id="KW-1185">Reference proteome</keyword>
<comment type="subunit">
    <text evidence="2 10">Heterotrimer of A, B and C subunits.</text>
</comment>
<dbReference type="AlphaFoldDB" id="A0A9D5RB30"/>